<evidence type="ECO:0000256" key="5">
    <source>
        <dbReference type="ARBA" id="ARBA00022989"/>
    </source>
</evidence>
<comment type="caution">
    <text evidence="10">The sequence shown here is derived from an EMBL/GenBank/DDBJ whole genome shotgun (WGS) entry which is preliminary data.</text>
</comment>
<evidence type="ECO:0000313" key="11">
    <source>
        <dbReference type="Proteomes" id="UP001148838"/>
    </source>
</evidence>
<keyword evidence="8" id="KW-0807">Transducer</keyword>
<dbReference type="Gene3D" id="3.30.420.10">
    <property type="entry name" value="Ribonuclease H-like superfamily/Ribonuclease H"/>
    <property type="match status" value="1"/>
</dbReference>
<evidence type="ECO:0000256" key="9">
    <source>
        <dbReference type="SAM" id="Phobius"/>
    </source>
</evidence>
<keyword evidence="6 9" id="KW-0472">Membrane</keyword>
<dbReference type="EMBL" id="JAJSOF020000021">
    <property type="protein sequence ID" value="KAJ4437188.1"/>
    <property type="molecule type" value="Genomic_DNA"/>
</dbReference>
<keyword evidence="5 9" id="KW-1133">Transmembrane helix</keyword>
<dbReference type="InterPro" id="IPR001888">
    <property type="entry name" value="Transposase_1"/>
</dbReference>
<feature type="transmembrane region" description="Helical" evidence="9">
    <location>
        <begin position="45"/>
        <end position="63"/>
    </location>
</feature>
<proteinExistence type="predicted"/>
<evidence type="ECO:0000256" key="3">
    <source>
        <dbReference type="ARBA" id="ARBA00022692"/>
    </source>
</evidence>
<evidence type="ECO:0000256" key="8">
    <source>
        <dbReference type="ARBA" id="ARBA00023224"/>
    </source>
</evidence>
<reference evidence="10 11" key="1">
    <citation type="journal article" date="2022" name="Allergy">
        <title>Genome assembly and annotation of Periplaneta americana reveal a comprehensive cockroach allergen profile.</title>
        <authorList>
            <person name="Wang L."/>
            <person name="Xiong Q."/>
            <person name="Saelim N."/>
            <person name="Wang L."/>
            <person name="Nong W."/>
            <person name="Wan A.T."/>
            <person name="Shi M."/>
            <person name="Liu X."/>
            <person name="Cao Q."/>
            <person name="Hui J.H.L."/>
            <person name="Sookrung N."/>
            <person name="Leung T.F."/>
            <person name="Tungtrongchitr A."/>
            <person name="Tsui S.K.W."/>
        </authorList>
    </citation>
    <scope>NUCLEOTIDE SEQUENCE [LARGE SCALE GENOMIC DNA]</scope>
    <source>
        <strain evidence="10">PWHHKU_190912</strain>
    </source>
</reference>
<dbReference type="Pfam" id="PF02949">
    <property type="entry name" value="7tm_6"/>
    <property type="match status" value="2"/>
</dbReference>
<evidence type="ECO:0000256" key="2">
    <source>
        <dbReference type="ARBA" id="ARBA00022606"/>
    </source>
</evidence>
<dbReference type="PANTHER" id="PTHR21137">
    <property type="entry name" value="ODORANT RECEPTOR"/>
    <property type="match status" value="1"/>
</dbReference>
<feature type="transmembrane region" description="Helical" evidence="9">
    <location>
        <begin position="398"/>
        <end position="418"/>
    </location>
</feature>
<dbReference type="Proteomes" id="UP001148838">
    <property type="component" value="Unassembled WGS sequence"/>
</dbReference>
<evidence type="ECO:0000256" key="7">
    <source>
        <dbReference type="ARBA" id="ARBA00023170"/>
    </source>
</evidence>
<dbReference type="InterPro" id="IPR036397">
    <property type="entry name" value="RNaseH_sf"/>
</dbReference>
<accession>A0ABQ8SSM0</accession>
<keyword evidence="4" id="KW-0552">Olfaction</keyword>
<keyword evidence="3 9" id="KW-0812">Transmembrane</keyword>
<organism evidence="10 11">
    <name type="scientific">Periplaneta americana</name>
    <name type="common">American cockroach</name>
    <name type="synonym">Blatta americana</name>
    <dbReference type="NCBI Taxonomy" id="6978"/>
    <lineage>
        <taxon>Eukaryota</taxon>
        <taxon>Metazoa</taxon>
        <taxon>Ecdysozoa</taxon>
        <taxon>Arthropoda</taxon>
        <taxon>Hexapoda</taxon>
        <taxon>Insecta</taxon>
        <taxon>Pterygota</taxon>
        <taxon>Neoptera</taxon>
        <taxon>Polyneoptera</taxon>
        <taxon>Dictyoptera</taxon>
        <taxon>Blattodea</taxon>
        <taxon>Blattoidea</taxon>
        <taxon>Blattidae</taxon>
        <taxon>Blattinae</taxon>
        <taxon>Periplaneta</taxon>
    </lineage>
</organism>
<evidence type="ECO:0000256" key="1">
    <source>
        <dbReference type="ARBA" id="ARBA00004141"/>
    </source>
</evidence>
<protein>
    <recommendedName>
        <fullName evidence="12">Odorant receptor</fullName>
    </recommendedName>
</protein>
<evidence type="ECO:0008006" key="12">
    <source>
        <dbReference type="Google" id="ProtNLM"/>
    </source>
</evidence>
<dbReference type="PANTHER" id="PTHR21137:SF42">
    <property type="entry name" value="ODORANT RECEPTOR 83A"/>
    <property type="match status" value="1"/>
</dbReference>
<keyword evidence="7" id="KW-0675">Receptor</keyword>
<keyword evidence="2" id="KW-0716">Sensory transduction</keyword>
<keyword evidence="11" id="KW-1185">Reference proteome</keyword>
<feature type="transmembrane region" description="Helical" evidence="9">
    <location>
        <begin position="75"/>
        <end position="93"/>
    </location>
</feature>
<comment type="subcellular location">
    <subcellularLocation>
        <location evidence="1">Membrane</location>
        <topology evidence="1">Multi-pass membrane protein</topology>
    </subcellularLocation>
</comment>
<gene>
    <name evidence="10" type="ORF">ANN_17323</name>
</gene>
<evidence type="ECO:0000256" key="4">
    <source>
        <dbReference type="ARBA" id="ARBA00022725"/>
    </source>
</evidence>
<dbReference type="Pfam" id="PF01359">
    <property type="entry name" value="Transposase_1"/>
    <property type="match status" value="1"/>
</dbReference>
<dbReference type="InterPro" id="IPR004117">
    <property type="entry name" value="7tm6_olfct_rcpt"/>
</dbReference>
<evidence type="ECO:0000313" key="10">
    <source>
        <dbReference type="EMBL" id="KAJ4437188.1"/>
    </source>
</evidence>
<evidence type="ECO:0000256" key="6">
    <source>
        <dbReference type="ARBA" id="ARBA00023136"/>
    </source>
</evidence>
<feature type="transmembrane region" description="Helical" evidence="9">
    <location>
        <begin position="275"/>
        <end position="299"/>
    </location>
</feature>
<name>A0ABQ8SSM0_PERAM</name>
<sequence>MESNVQDGKYSTERRFRYFIIFFDVAGFPLIPGKRALLQRGYNSLVSLCTYSVVAASVLDVYMHRDDVKRISTTLRLLLDFLMLMWVEVNMRLRKNILRRLFLLTESFTWEEMAVRDEHTGNLTIAGWIPCFNRIMKRGTFIGLTVHFLQSIARMLTSRDLTFQTWYPFNVSTSPTFEIIQITQVIATFRISALSFGLMHLYANLVCIACTQLHKIKDAFLHIRQKDMEPEYNKGDDIPTDGDEQRMQNELKDIVRHHQEVLRYLRTMQDYMNSITGGILLFLMLIICTAAFTAVLFLFSRLSKDRPKPHNRHQYVIIHEATKPGQREGMTASLRRSKTGSLAISVFRISPDRWTTMTSRCSEIGTKLLERSMAVMTALQVVCATLNLGDTTDMTQSLLVYVSAMCVAFVYCGFGTLLSDMFDSVRHAAWNSDWVGTPVTYQKSISFIIMISSKGFELKAWKVVPVSNSTFMSRTRGRSKQLFHIRGEYRRRKHCKKMALSFQQHTTPGIKVGVHPQKMLLRKWLDKEVIMYYELLPRNVTITAYIYCQKLRYLADVIEEKRLRTLYQALLQHDNERPHSANMTKAVIQELGRKMIPQSLYSPDFR</sequence>